<feature type="transmembrane region" description="Helical" evidence="7">
    <location>
        <begin position="471"/>
        <end position="493"/>
    </location>
</feature>
<feature type="transmembrane region" description="Helical" evidence="7">
    <location>
        <begin position="405"/>
        <end position="426"/>
    </location>
</feature>
<organism evidence="8 9">
    <name type="scientific">Actinomadura luzonensis</name>
    <dbReference type="NCBI Taxonomy" id="2805427"/>
    <lineage>
        <taxon>Bacteria</taxon>
        <taxon>Bacillati</taxon>
        <taxon>Actinomycetota</taxon>
        <taxon>Actinomycetes</taxon>
        <taxon>Streptosporangiales</taxon>
        <taxon>Thermomonosporaceae</taxon>
        <taxon>Actinomadura</taxon>
    </lineage>
</organism>
<keyword evidence="5 7" id="KW-1133">Transmembrane helix</keyword>
<name>A0ABT0FWJ5_9ACTN</name>
<feature type="transmembrane region" description="Helical" evidence="7">
    <location>
        <begin position="163"/>
        <end position="185"/>
    </location>
</feature>
<proteinExistence type="predicted"/>
<sequence>MTSPNPPQASYRSIGWLLALPALLGTLITLVLPTAQTIWLSFQSGGAITAHVFAGTENYADLLGGSRFWQVLGFTASLVGLPLLVSVVVAPLLALALDRGGAWPRRAGRVVLALAIVTFSPVGVAAGWVRALRAGAASSGATSSGPLGLSPADLADPATAPGAVRLIVAAATFGVVCAVAVTAYLPALRGGAPTTAMLVVGVLVALATLAAGLQTFAIGTVLTQGGPRYSTATLAFLEYDNAFRLARFGPGASVATVIGALLGVLGIAATVVAVAARLRITLTRPAPAPAPAPAAAAPAAAGPAPAGEAAPGTVPGRRPGAAAVAVAAVALVLFAAVGVLLAWPWISGVLAGAPGTAAQAVQDGLRVQINTWVPATAGALVSVGVAYLAALGIGGLRPLGRRSEWLLLIFAPWLFVGTGTLGVANWQTLRNLGLIDTFLALVPPLLVSVPALFVLTLLCKGLAERDGGRDFFGGVVLPSLPMAGILAGAVTLVNAQDLLWPLLVVQEPGLFTATAAQAAQLGGFAAALPDVGLTTPLAVVVLALAAAVAAQLLYLDRLAIATKGTPAGAANGSRPRVTAA</sequence>
<feature type="transmembrane region" description="Helical" evidence="7">
    <location>
        <begin position="109"/>
        <end position="129"/>
    </location>
</feature>
<dbReference type="Gene3D" id="1.10.3720.10">
    <property type="entry name" value="MetI-like"/>
    <property type="match status" value="1"/>
</dbReference>
<gene>
    <name evidence="8" type="ORF">MF672_023370</name>
</gene>
<comment type="caution">
    <text evidence="8">The sequence shown here is derived from an EMBL/GenBank/DDBJ whole genome shotgun (WGS) entry which is preliminary data.</text>
</comment>
<keyword evidence="9" id="KW-1185">Reference proteome</keyword>
<dbReference type="EMBL" id="JAKRKC020000001">
    <property type="protein sequence ID" value="MCK2216716.1"/>
    <property type="molecule type" value="Genomic_DNA"/>
</dbReference>
<comment type="subcellular location">
    <subcellularLocation>
        <location evidence="1">Cell membrane</location>
        <topology evidence="1">Multi-pass membrane protein</topology>
    </subcellularLocation>
</comment>
<keyword evidence="4 7" id="KW-0812">Transmembrane</keyword>
<feature type="transmembrane region" description="Helical" evidence="7">
    <location>
        <begin position="74"/>
        <end position="97"/>
    </location>
</feature>
<keyword evidence="2" id="KW-0813">Transport</keyword>
<evidence type="ECO:0000313" key="9">
    <source>
        <dbReference type="Proteomes" id="UP001317259"/>
    </source>
</evidence>
<evidence type="ECO:0000256" key="4">
    <source>
        <dbReference type="ARBA" id="ARBA00022692"/>
    </source>
</evidence>
<reference evidence="8 9" key="1">
    <citation type="submission" date="2022-04" db="EMBL/GenBank/DDBJ databases">
        <title>Genome draft of Actinomadura sp. ATCC 31491.</title>
        <authorList>
            <person name="Shi X."/>
            <person name="Du Y."/>
        </authorList>
    </citation>
    <scope>NUCLEOTIDE SEQUENCE [LARGE SCALE GENOMIC DNA]</scope>
    <source>
        <strain evidence="8 9">ATCC 31491</strain>
    </source>
</reference>
<keyword evidence="3" id="KW-1003">Cell membrane</keyword>
<feature type="transmembrane region" description="Helical" evidence="7">
    <location>
        <begin position="321"/>
        <end position="346"/>
    </location>
</feature>
<evidence type="ECO:0000256" key="3">
    <source>
        <dbReference type="ARBA" id="ARBA00022475"/>
    </source>
</evidence>
<feature type="transmembrane region" description="Helical" evidence="7">
    <location>
        <begin position="197"/>
        <end position="222"/>
    </location>
</feature>
<dbReference type="PANTHER" id="PTHR30193:SF37">
    <property type="entry name" value="INNER MEMBRANE ABC TRANSPORTER PERMEASE PROTEIN YCJO"/>
    <property type="match status" value="1"/>
</dbReference>
<feature type="transmembrane region" description="Helical" evidence="7">
    <location>
        <begin position="372"/>
        <end position="393"/>
    </location>
</feature>
<evidence type="ECO:0000256" key="5">
    <source>
        <dbReference type="ARBA" id="ARBA00022989"/>
    </source>
</evidence>
<evidence type="ECO:0000256" key="6">
    <source>
        <dbReference type="ARBA" id="ARBA00023136"/>
    </source>
</evidence>
<accession>A0ABT0FWJ5</accession>
<evidence type="ECO:0000256" key="1">
    <source>
        <dbReference type="ARBA" id="ARBA00004651"/>
    </source>
</evidence>
<dbReference type="RefSeq" id="WP_242371512.1">
    <property type="nucleotide sequence ID" value="NZ_JAKRKC020000001.1"/>
</dbReference>
<dbReference type="PANTHER" id="PTHR30193">
    <property type="entry name" value="ABC TRANSPORTER PERMEASE PROTEIN"/>
    <property type="match status" value="1"/>
</dbReference>
<dbReference type="InterPro" id="IPR035906">
    <property type="entry name" value="MetI-like_sf"/>
</dbReference>
<dbReference type="SUPFAM" id="SSF161098">
    <property type="entry name" value="MetI-like"/>
    <property type="match status" value="1"/>
</dbReference>
<feature type="transmembrane region" description="Helical" evidence="7">
    <location>
        <begin position="254"/>
        <end position="276"/>
    </location>
</feature>
<dbReference type="Proteomes" id="UP001317259">
    <property type="component" value="Unassembled WGS sequence"/>
</dbReference>
<keyword evidence="6 7" id="KW-0472">Membrane</keyword>
<evidence type="ECO:0000256" key="7">
    <source>
        <dbReference type="SAM" id="Phobius"/>
    </source>
</evidence>
<feature type="transmembrane region" description="Helical" evidence="7">
    <location>
        <begin position="438"/>
        <end position="459"/>
    </location>
</feature>
<feature type="transmembrane region" description="Helical" evidence="7">
    <location>
        <begin position="537"/>
        <end position="555"/>
    </location>
</feature>
<evidence type="ECO:0000313" key="8">
    <source>
        <dbReference type="EMBL" id="MCK2216716.1"/>
    </source>
</evidence>
<protein>
    <submittedName>
        <fullName evidence="8">Sugar ABC transporter permease</fullName>
    </submittedName>
</protein>
<evidence type="ECO:0000256" key="2">
    <source>
        <dbReference type="ARBA" id="ARBA00022448"/>
    </source>
</evidence>
<dbReference type="InterPro" id="IPR051393">
    <property type="entry name" value="ABC_transporter_permease"/>
</dbReference>